<evidence type="ECO:0000259" key="2">
    <source>
        <dbReference type="Pfam" id="PF04545"/>
    </source>
</evidence>
<dbReference type="Gene3D" id="1.10.10.10">
    <property type="entry name" value="Winged helix-like DNA-binding domain superfamily/Winged helix DNA-binding domain"/>
    <property type="match status" value="1"/>
</dbReference>
<proteinExistence type="predicted"/>
<dbReference type="InterPro" id="IPR036388">
    <property type="entry name" value="WH-like_DNA-bd_sf"/>
</dbReference>
<evidence type="ECO:0000313" key="3">
    <source>
        <dbReference type="EMBL" id="NGN63756.1"/>
    </source>
</evidence>
<dbReference type="AlphaFoldDB" id="A0A6G4TWD6"/>
<organism evidence="3 4">
    <name type="scientific">Streptomyces coryli</name>
    <dbReference type="NCBI Taxonomy" id="1128680"/>
    <lineage>
        <taxon>Bacteria</taxon>
        <taxon>Bacillati</taxon>
        <taxon>Actinomycetota</taxon>
        <taxon>Actinomycetes</taxon>
        <taxon>Kitasatosporales</taxon>
        <taxon>Streptomycetaceae</taxon>
        <taxon>Streptomyces</taxon>
    </lineage>
</organism>
<reference evidence="3 4" key="1">
    <citation type="submission" date="2020-02" db="EMBL/GenBank/DDBJ databases">
        <title>Whole-genome analyses of novel actinobacteria.</title>
        <authorList>
            <person name="Sahin N."/>
        </authorList>
    </citation>
    <scope>NUCLEOTIDE SEQUENCE [LARGE SCALE GENOMIC DNA]</scope>
    <source>
        <strain evidence="3 4">A7024</strain>
    </source>
</reference>
<dbReference type="SUPFAM" id="SSF88659">
    <property type="entry name" value="Sigma3 and sigma4 domains of RNA polymerase sigma factors"/>
    <property type="match status" value="1"/>
</dbReference>
<evidence type="ECO:0000256" key="1">
    <source>
        <dbReference type="SAM" id="MobiDB-lite"/>
    </source>
</evidence>
<dbReference type="GO" id="GO:0006352">
    <property type="term" value="P:DNA-templated transcription initiation"/>
    <property type="evidence" value="ECO:0007669"/>
    <property type="project" value="InterPro"/>
</dbReference>
<dbReference type="InterPro" id="IPR013324">
    <property type="entry name" value="RNA_pol_sigma_r3/r4-like"/>
</dbReference>
<dbReference type="Pfam" id="PF04545">
    <property type="entry name" value="Sigma70_r4"/>
    <property type="match status" value="1"/>
</dbReference>
<comment type="caution">
    <text evidence="3">The sequence shown here is derived from an EMBL/GenBank/DDBJ whole genome shotgun (WGS) entry which is preliminary data.</text>
</comment>
<sequence>MTARRRVAQERRRAREFESFVAGAAGRLLHAARLLTGEDGAPETPAAEQLLTIALAGTYARWGRLRGEDPYEVARSELIGRYARTAWRRRTRTAGVLARLTPQERMVLVLRLYEGVAEEQTAAALGLPPERVGAILWRACATVLAPPPPDSSAGSDSPQQPEPATP</sequence>
<gene>
    <name evidence="3" type="ORF">G5C51_07515</name>
</gene>
<evidence type="ECO:0000313" key="4">
    <source>
        <dbReference type="Proteomes" id="UP000481583"/>
    </source>
</evidence>
<accession>A0A6G4TWD6</accession>
<feature type="domain" description="RNA polymerase sigma-70 region 4" evidence="2">
    <location>
        <begin position="96"/>
        <end position="140"/>
    </location>
</feature>
<dbReference type="RefSeq" id="WP_165233743.1">
    <property type="nucleotide sequence ID" value="NZ_JAAKZV010000020.1"/>
</dbReference>
<dbReference type="CDD" id="cd06171">
    <property type="entry name" value="Sigma70_r4"/>
    <property type="match status" value="1"/>
</dbReference>
<keyword evidence="4" id="KW-1185">Reference proteome</keyword>
<dbReference type="Proteomes" id="UP000481583">
    <property type="component" value="Unassembled WGS sequence"/>
</dbReference>
<protein>
    <submittedName>
        <fullName evidence="3">RNA polymerase subunit sigma-70</fullName>
    </submittedName>
</protein>
<dbReference type="EMBL" id="JAAKZV010000020">
    <property type="protein sequence ID" value="NGN63756.1"/>
    <property type="molecule type" value="Genomic_DNA"/>
</dbReference>
<dbReference type="InterPro" id="IPR007630">
    <property type="entry name" value="RNA_pol_sigma70_r4"/>
</dbReference>
<dbReference type="GO" id="GO:0003700">
    <property type="term" value="F:DNA-binding transcription factor activity"/>
    <property type="evidence" value="ECO:0007669"/>
    <property type="project" value="InterPro"/>
</dbReference>
<name>A0A6G4TWD6_9ACTN</name>
<feature type="region of interest" description="Disordered" evidence="1">
    <location>
        <begin position="146"/>
        <end position="166"/>
    </location>
</feature>